<gene>
    <name evidence="3" type="primary">cofD</name>
    <name evidence="3" type="ORF">GCM10017774_81310</name>
</gene>
<dbReference type="CDD" id="cd07186">
    <property type="entry name" value="CofD_like"/>
    <property type="match status" value="1"/>
</dbReference>
<dbReference type="InterPro" id="IPR038136">
    <property type="entry name" value="CofD-like_dom_sf"/>
</dbReference>
<dbReference type="Proteomes" id="UP000605568">
    <property type="component" value="Unassembled WGS sequence"/>
</dbReference>
<name>A0ABQ3MTZ3_9PSEU</name>
<accession>A0ABQ3MTZ3</accession>
<dbReference type="Pfam" id="PF01933">
    <property type="entry name" value="CofD"/>
    <property type="match status" value="1"/>
</dbReference>
<dbReference type="Gene3D" id="1.10.8.240">
    <property type="entry name" value="CofD-like domain"/>
    <property type="match status" value="1"/>
</dbReference>
<organism evidence="3 4">
    <name type="scientific">Lentzea cavernae</name>
    <dbReference type="NCBI Taxonomy" id="2020703"/>
    <lineage>
        <taxon>Bacteria</taxon>
        <taxon>Bacillati</taxon>
        <taxon>Actinomycetota</taxon>
        <taxon>Actinomycetes</taxon>
        <taxon>Pseudonocardiales</taxon>
        <taxon>Pseudonocardiaceae</taxon>
        <taxon>Lentzea</taxon>
    </lineage>
</organism>
<dbReference type="EMBL" id="BNAR01000020">
    <property type="protein sequence ID" value="GHH59014.1"/>
    <property type="molecule type" value="Genomic_DNA"/>
</dbReference>
<keyword evidence="2" id="KW-0460">Magnesium</keyword>
<evidence type="ECO:0000256" key="1">
    <source>
        <dbReference type="ARBA" id="ARBA00022679"/>
    </source>
</evidence>
<dbReference type="InterPro" id="IPR010115">
    <property type="entry name" value="FbiA/CofD"/>
</dbReference>
<dbReference type="GO" id="GO:0016740">
    <property type="term" value="F:transferase activity"/>
    <property type="evidence" value="ECO:0007669"/>
    <property type="project" value="UniProtKB-KW"/>
</dbReference>
<dbReference type="NCBIfam" id="TIGR01819">
    <property type="entry name" value="F420_cofD"/>
    <property type="match status" value="1"/>
</dbReference>
<keyword evidence="4" id="KW-1185">Reference proteome</keyword>
<dbReference type="SUPFAM" id="SSF142338">
    <property type="entry name" value="CofD-like"/>
    <property type="match status" value="1"/>
</dbReference>
<reference evidence="4" key="1">
    <citation type="journal article" date="2019" name="Int. J. Syst. Evol. Microbiol.">
        <title>The Global Catalogue of Microorganisms (GCM) 10K type strain sequencing project: providing services to taxonomists for standard genome sequencing and annotation.</title>
        <authorList>
            <consortium name="The Broad Institute Genomics Platform"/>
            <consortium name="The Broad Institute Genome Sequencing Center for Infectious Disease"/>
            <person name="Wu L."/>
            <person name="Ma J."/>
        </authorList>
    </citation>
    <scope>NUCLEOTIDE SEQUENCE [LARGE SCALE GENOMIC DNA]</scope>
    <source>
        <strain evidence="4">CGMCC 4.7367</strain>
    </source>
</reference>
<evidence type="ECO:0000313" key="3">
    <source>
        <dbReference type="EMBL" id="GHH59014.1"/>
    </source>
</evidence>
<evidence type="ECO:0000256" key="2">
    <source>
        <dbReference type="ARBA" id="ARBA00022842"/>
    </source>
</evidence>
<keyword evidence="1 3" id="KW-0808">Transferase</keyword>
<protein>
    <submittedName>
        <fullName evidence="3">2-phospho-L-lactate transferase</fullName>
    </submittedName>
</protein>
<dbReference type="HAMAP" id="MF_01257">
    <property type="entry name" value="CofD"/>
    <property type="match status" value="1"/>
</dbReference>
<proteinExistence type="inferred from homology"/>
<evidence type="ECO:0000313" key="4">
    <source>
        <dbReference type="Proteomes" id="UP000605568"/>
    </source>
</evidence>
<sequence>MKVVALVGGVGGARFLQGLKALGADVTAVVNTGDDVWMHGLRITPDLDTCMYTLGGGIDTERGWGREGESWTVKEELAAYGAEPTWFGLGDRDIATHLVRTRMLRAGYPLSAVTEALCDRWKPGVRLLPMSDDRVETHVVVEIDGETKAIHFQEWWVKHRAGLPAKSFAYVGAETATAGPGVLEAIGEADAVVLAPSNPVVSVGTILNVAGVRDALRKTEAGVVGLSPIIGGKPLRGMADACLDAIGVETSAEAVGQLYGSRKCSEDGILDAWLVHTGDRADVPGVAVRAVPLLMSDVDATAQMARAALELAGVEVD</sequence>
<dbReference type="InterPro" id="IPR002882">
    <property type="entry name" value="CofD"/>
</dbReference>
<dbReference type="PANTHER" id="PTHR43007:SF1">
    <property type="entry name" value="2-PHOSPHO-L-LACTATE TRANSFERASE"/>
    <property type="match status" value="1"/>
</dbReference>
<dbReference type="RefSeq" id="WP_191304736.1">
    <property type="nucleotide sequence ID" value="NZ_BNAR01000020.1"/>
</dbReference>
<dbReference type="PANTHER" id="PTHR43007">
    <property type="entry name" value="2-PHOSPHO-L-LACTATE TRANSFERASE"/>
    <property type="match status" value="1"/>
</dbReference>
<dbReference type="Gene3D" id="3.40.50.10680">
    <property type="entry name" value="CofD-like domains"/>
    <property type="match status" value="1"/>
</dbReference>
<comment type="caution">
    <text evidence="3">The sequence shown here is derived from an EMBL/GenBank/DDBJ whole genome shotgun (WGS) entry which is preliminary data.</text>
</comment>